<dbReference type="HAMAP" id="MF_00222">
    <property type="entry name" value="Shikimate_DH_AroE"/>
    <property type="match status" value="1"/>
</dbReference>
<feature type="binding site" evidence="8">
    <location>
        <begin position="42"/>
        <end position="44"/>
    </location>
    <ligand>
        <name>shikimate</name>
        <dbReference type="ChEBI" id="CHEBI:36208"/>
    </ligand>
</feature>
<reference evidence="11 12" key="1">
    <citation type="submission" date="2020-08" db="EMBL/GenBank/DDBJ databases">
        <title>Sequencing the genomes of 1000 actinobacteria strains.</title>
        <authorList>
            <person name="Klenk H.-P."/>
        </authorList>
    </citation>
    <scope>NUCLEOTIDE SEQUENCE [LARGE SCALE GENOMIC DNA]</scope>
    <source>
        <strain evidence="11 12">DSM 44593</strain>
    </source>
</reference>
<dbReference type="NCBIfam" id="NF009201">
    <property type="entry name" value="PRK12549.1"/>
    <property type="match status" value="1"/>
</dbReference>
<keyword evidence="2 8" id="KW-0028">Amino-acid biosynthesis</keyword>
<feature type="binding site" evidence="8">
    <location>
        <position position="119"/>
    </location>
    <ligand>
        <name>shikimate</name>
        <dbReference type="ChEBI" id="CHEBI:36208"/>
    </ligand>
</feature>
<comment type="pathway">
    <text evidence="1 8">Metabolic intermediate biosynthesis; chorismate biosynthesis; chorismate from D-erythrose 4-phosphate and phosphoenolpyruvate: step 4/7.</text>
</comment>
<comment type="catalytic activity">
    <reaction evidence="8">
        <text>shikimate + NADP(+) = 3-dehydroshikimate + NADPH + H(+)</text>
        <dbReference type="Rhea" id="RHEA:17737"/>
        <dbReference type="ChEBI" id="CHEBI:15378"/>
        <dbReference type="ChEBI" id="CHEBI:16630"/>
        <dbReference type="ChEBI" id="CHEBI:36208"/>
        <dbReference type="ChEBI" id="CHEBI:57783"/>
        <dbReference type="ChEBI" id="CHEBI:58349"/>
        <dbReference type="EC" id="1.1.1.25"/>
    </reaction>
</comment>
<evidence type="ECO:0000256" key="6">
    <source>
        <dbReference type="ARBA" id="ARBA00052329"/>
    </source>
</evidence>
<dbReference type="PANTHER" id="PTHR21089">
    <property type="entry name" value="SHIKIMATE DEHYDROGENASE"/>
    <property type="match status" value="1"/>
</dbReference>
<dbReference type="CDD" id="cd01065">
    <property type="entry name" value="NAD_bind_Shikimate_DH"/>
    <property type="match status" value="1"/>
</dbReference>
<organism evidence="11 12">
    <name type="scientific">Streptomonospora salina</name>
    <dbReference type="NCBI Taxonomy" id="104205"/>
    <lineage>
        <taxon>Bacteria</taxon>
        <taxon>Bacillati</taxon>
        <taxon>Actinomycetota</taxon>
        <taxon>Actinomycetes</taxon>
        <taxon>Streptosporangiales</taxon>
        <taxon>Nocardiopsidaceae</taxon>
        <taxon>Streptomonospora</taxon>
    </lineage>
</organism>
<dbReference type="NCBIfam" id="NF001319">
    <property type="entry name" value="PRK00258.3-3"/>
    <property type="match status" value="1"/>
</dbReference>
<comment type="similarity">
    <text evidence="8">Belongs to the shikimate dehydrogenase family.</text>
</comment>
<dbReference type="SUPFAM" id="SSF51735">
    <property type="entry name" value="NAD(P)-binding Rossmann-fold domains"/>
    <property type="match status" value="1"/>
</dbReference>
<dbReference type="GO" id="GO:0050661">
    <property type="term" value="F:NADP binding"/>
    <property type="evidence" value="ECO:0007669"/>
    <property type="project" value="TreeGrafter"/>
</dbReference>
<feature type="region of interest" description="Disordered" evidence="9">
    <location>
        <begin position="1"/>
        <end position="20"/>
    </location>
</feature>
<dbReference type="GO" id="GO:0005829">
    <property type="term" value="C:cytosol"/>
    <property type="evidence" value="ECO:0007669"/>
    <property type="project" value="TreeGrafter"/>
</dbReference>
<keyword evidence="3 8" id="KW-0560">Oxidoreductase</keyword>
<dbReference type="UniPathway" id="UPA00053">
    <property type="reaction ID" value="UER00087"/>
</dbReference>
<evidence type="ECO:0000256" key="7">
    <source>
        <dbReference type="ARBA" id="ARBA00060613"/>
    </source>
</evidence>
<dbReference type="GO" id="GO:0008652">
    <property type="term" value="P:amino acid biosynthetic process"/>
    <property type="evidence" value="ECO:0007669"/>
    <property type="project" value="UniProtKB-KW"/>
</dbReference>
<keyword evidence="4 8" id="KW-0057">Aromatic amino acid biosynthesis</keyword>
<comment type="function">
    <text evidence="8">Involved in the biosynthesis of the chorismate, which leads to the biosynthesis of aromatic amino acids. Catalyzes the reversible NADPH linked reduction of 3-dehydroshikimate (DHSA) to yield shikimate (SA).</text>
</comment>
<feature type="binding site" evidence="8">
    <location>
        <position position="254"/>
    </location>
    <ligand>
        <name>shikimate</name>
        <dbReference type="ChEBI" id="CHEBI:36208"/>
    </ligand>
</feature>
<feature type="binding site" evidence="8">
    <location>
        <begin position="158"/>
        <end position="162"/>
    </location>
    <ligand>
        <name>NADP(+)</name>
        <dbReference type="ChEBI" id="CHEBI:58349"/>
    </ligand>
</feature>
<evidence type="ECO:0000256" key="9">
    <source>
        <dbReference type="SAM" id="MobiDB-lite"/>
    </source>
</evidence>
<evidence type="ECO:0000256" key="3">
    <source>
        <dbReference type="ARBA" id="ARBA00023002"/>
    </source>
</evidence>
<dbReference type="Pfam" id="PF08501">
    <property type="entry name" value="Shikimate_dh_N"/>
    <property type="match status" value="1"/>
</dbReference>
<name>A0A841EFL8_9ACTN</name>
<feature type="binding site" evidence="8">
    <location>
        <position position="282"/>
    </location>
    <ligand>
        <name>shikimate</name>
        <dbReference type="ChEBI" id="CHEBI:36208"/>
    </ligand>
</feature>
<evidence type="ECO:0000313" key="11">
    <source>
        <dbReference type="EMBL" id="MBB5998211.1"/>
    </source>
</evidence>
<dbReference type="InterPro" id="IPR022893">
    <property type="entry name" value="Shikimate_DH_fam"/>
</dbReference>
<sequence>MTGAIGDEAAPVGAASPEAGPRADAAAPSYLVGLIGSGVGPSLTPPMHEREAAASGRRLIYRTIDITELDLPPDSVSGLVAAAQRLGFNGLNITHPCKQLVLPALDGLTPDAAAIGAVNTVVFDGGSAVGHNTDWSGFASSLERGLPHAPRDRVVLLGAGGAGAAVAHALLASGVGELAVADVDADRAGELAEQVRRRFPDAAVGIGDAAAPERLLAWADGLVHATPTGMAHHPGSPVPAELLRPPLWVADAVYRPLRTELLRSAERNGCATLDGGGMAVFQAADAFDLFTGLGPDRERMLAHFHELLAAEQRN</sequence>
<comment type="subunit">
    <text evidence="8">Homodimer.</text>
</comment>
<dbReference type="GO" id="GO:0019632">
    <property type="term" value="P:shikimate metabolic process"/>
    <property type="evidence" value="ECO:0007669"/>
    <property type="project" value="UniProtKB-ARBA"/>
</dbReference>
<dbReference type="InterPro" id="IPR036291">
    <property type="entry name" value="NAD(P)-bd_dom_sf"/>
</dbReference>
<comment type="caution">
    <text evidence="11">The sequence shown here is derived from an EMBL/GenBank/DDBJ whole genome shotgun (WGS) entry which is preliminary data.</text>
</comment>
<dbReference type="PANTHER" id="PTHR21089:SF1">
    <property type="entry name" value="BIFUNCTIONAL 3-DEHYDROQUINATE DEHYDRATASE_SHIKIMATE DEHYDROGENASE, CHLOROPLASTIC"/>
    <property type="match status" value="1"/>
</dbReference>
<feature type="domain" description="Shikimate dehydrogenase substrate binding N-terminal" evidence="10">
    <location>
        <begin position="34"/>
        <end position="121"/>
    </location>
</feature>
<accession>A0A841EFL8</accession>
<evidence type="ECO:0000256" key="2">
    <source>
        <dbReference type="ARBA" id="ARBA00022605"/>
    </source>
</evidence>
<keyword evidence="8" id="KW-0521">NADP</keyword>
<evidence type="ECO:0000259" key="10">
    <source>
        <dbReference type="Pfam" id="PF08501"/>
    </source>
</evidence>
<feature type="binding site" evidence="8">
    <location>
        <position position="134"/>
    </location>
    <ligand>
        <name>shikimate</name>
        <dbReference type="ChEBI" id="CHEBI:36208"/>
    </ligand>
</feature>
<feature type="binding site" evidence="8">
    <location>
        <position position="94"/>
    </location>
    <ligand>
        <name>shikimate</name>
        <dbReference type="ChEBI" id="CHEBI:36208"/>
    </ligand>
</feature>
<comment type="catalytic activity">
    <reaction evidence="5">
        <text>L-quinate + NAD(+) = 3-dehydroquinate + NADH + H(+)</text>
        <dbReference type="Rhea" id="RHEA:22364"/>
        <dbReference type="ChEBI" id="CHEBI:15378"/>
        <dbReference type="ChEBI" id="CHEBI:29751"/>
        <dbReference type="ChEBI" id="CHEBI:32364"/>
        <dbReference type="ChEBI" id="CHEBI:57540"/>
        <dbReference type="ChEBI" id="CHEBI:57945"/>
        <dbReference type="EC" id="1.1.1.24"/>
    </reaction>
</comment>
<dbReference type="InterPro" id="IPR046346">
    <property type="entry name" value="Aminoacid_DH-like_N_sf"/>
</dbReference>
<evidence type="ECO:0000313" key="12">
    <source>
        <dbReference type="Proteomes" id="UP000578077"/>
    </source>
</evidence>
<dbReference type="GO" id="GO:0004764">
    <property type="term" value="F:shikimate 3-dehydrogenase (NADP+) activity"/>
    <property type="evidence" value="ECO:0007669"/>
    <property type="project" value="UniProtKB-UniRule"/>
</dbReference>
<feature type="active site" description="Proton acceptor" evidence="8">
    <location>
        <position position="98"/>
    </location>
</feature>
<comment type="catalytic activity">
    <reaction evidence="6">
        <text>shikimate + NAD(+) = 3-dehydroshikimate + NADH + H(+)</text>
        <dbReference type="Rhea" id="RHEA:17741"/>
        <dbReference type="ChEBI" id="CHEBI:15378"/>
        <dbReference type="ChEBI" id="CHEBI:16630"/>
        <dbReference type="ChEBI" id="CHEBI:36208"/>
        <dbReference type="ChEBI" id="CHEBI:57540"/>
        <dbReference type="ChEBI" id="CHEBI:57945"/>
    </reaction>
</comment>
<dbReference type="GO" id="GO:0009073">
    <property type="term" value="P:aromatic amino acid family biosynthetic process"/>
    <property type="evidence" value="ECO:0007669"/>
    <property type="project" value="UniProtKB-KW"/>
</dbReference>
<dbReference type="InterPro" id="IPR013708">
    <property type="entry name" value="Shikimate_DH-bd_N"/>
</dbReference>
<dbReference type="AlphaFoldDB" id="A0A841EFL8"/>
<comment type="caution">
    <text evidence="8">Lacks conserved residue(s) required for the propagation of feature annotation.</text>
</comment>
<dbReference type="EC" id="1.1.1.25" evidence="8"/>
<keyword evidence="12" id="KW-1185">Reference proteome</keyword>
<dbReference type="Gene3D" id="3.40.50.10860">
    <property type="entry name" value="Leucine Dehydrogenase, chain A, domain 1"/>
    <property type="match status" value="1"/>
</dbReference>
<proteinExistence type="inferred from homology"/>
<comment type="pathway">
    <text evidence="7">Aromatic compound metabolism; 3,4-dihydroxybenzoate biosynthesis; 3-dehydroquinate from D-quinate (NAD(+) route).</text>
</comment>
<gene>
    <name evidence="8" type="primary">aroE</name>
    <name evidence="11" type="ORF">HNR25_001962</name>
</gene>
<feature type="binding site" evidence="8">
    <location>
        <position position="275"/>
    </location>
    <ligand>
        <name>NADP(+)</name>
        <dbReference type="ChEBI" id="CHEBI:58349"/>
    </ligand>
</feature>
<dbReference type="Proteomes" id="UP000578077">
    <property type="component" value="Unassembled WGS sequence"/>
</dbReference>
<evidence type="ECO:0000256" key="1">
    <source>
        <dbReference type="ARBA" id="ARBA00004871"/>
    </source>
</evidence>
<evidence type="ECO:0000256" key="5">
    <source>
        <dbReference type="ARBA" id="ARBA00051639"/>
    </source>
</evidence>
<evidence type="ECO:0000256" key="4">
    <source>
        <dbReference type="ARBA" id="ARBA00023141"/>
    </source>
</evidence>
<dbReference type="SUPFAM" id="SSF53223">
    <property type="entry name" value="Aminoacid dehydrogenase-like, N-terminal domain"/>
    <property type="match status" value="1"/>
</dbReference>
<protein>
    <recommendedName>
        <fullName evidence="8">Shikimate dehydrogenase (NADP(+))</fullName>
        <shortName evidence="8">SDH</shortName>
        <ecNumber evidence="8">1.1.1.25</ecNumber>
    </recommendedName>
</protein>
<evidence type="ECO:0000256" key="8">
    <source>
        <dbReference type="HAMAP-Rule" id="MF_00222"/>
    </source>
</evidence>
<dbReference type="GO" id="GO:0009423">
    <property type="term" value="P:chorismate biosynthetic process"/>
    <property type="evidence" value="ECO:0007669"/>
    <property type="project" value="UniProtKB-UniRule"/>
</dbReference>
<dbReference type="EMBL" id="JACHLY010000001">
    <property type="protein sequence ID" value="MBB5998211.1"/>
    <property type="molecule type" value="Genomic_DNA"/>
</dbReference>
<dbReference type="FunFam" id="3.40.50.720:FF:000086">
    <property type="entry name" value="Quinate/shikimate dehydrogenase"/>
    <property type="match status" value="1"/>
</dbReference>
<dbReference type="GO" id="GO:0030266">
    <property type="term" value="F:quinate 3-dehydrogenase (NAD+) activity"/>
    <property type="evidence" value="ECO:0007669"/>
    <property type="project" value="UniProtKB-EC"/>
</dbReference>
<dbReference type="Gene3D" id="3.40.50.720">
    <property type="entry name" value="NAD(P)-binding Rossmann-like Domain"/>
    <property type="match status" value="1"/>
</dbReference>
<feature type="binding site" evidence="8">
    <location>
        <position position="252"/>
    </location>
    <ligand>
        <name>NADP(+)</name>
        <dbReference type="ChEBI" id="CHEBI:58349"/>
    </ligand>
</feature>